<dbReference type="PaxDb" id="39947-A0A0P0XPE0"/>
<protein>
    <submittedName>
        <fullName evidence="2">Os09g0529201 protein</fullName>
    </submittedName>
</protein>
<dbReference type="EMBL" id="AP014965">
    <property type="protein sequence ID" value="BAT09078.1"/>
    <property type="molecule type" value="Genomic_DNA"/>
</dbReference>
<evidence type="ECO:0000313" key="2">
    <source>
        <dbReference type="EMBL" id="BAT09078.1"/>
    </source>
</evidence>
<accession>A0A0P0XPE0</accession>
<reference evidence="2 3" key="3">
    <citation type="journal article" date="2013" name="Rice">
        <title>Improvement of the Oryza sativa Nipponbare reference genome using next generation sequence and optical map data.</title>
        <authorList>
            <person name="Kawahara Y."/>
            <person name="de la Bastide M."/>
            <person name="Hamilton J.P."/>
            <person name="Kanamori H."/>
            <person name="McCombie W.R."/>
            <person name="Ouyang S."/>
            <person name="Schwartz D.C."/>
            <person name="Tanaka T."/>
            <person name="Wu J."/>
            <person name="Zhou S."/>
            <person name="Childs K.L."/>
            <person name="Davidson R.M."/>
            <person name="Lin H."/>
            <person name="Quesada-Ocampo L."/>
            <person name="Vaillancourt B."/>
            <person name="Sakai H."/>
            <person name="Lee S.S."/>
            <person name="Kim J."/>
            <person name="Numa H."/>
            <person name="Itoh T."/>
            <person name="Buell C.R."/>
            <person name="Matsumoto T."/>
        </authorList>
    </citation>
    <scope>NUCLEOTIDE SEQUENCE [LARGE SCALE GENOMIC DNA]</scope>
    <source>
        <strain evidence="3">cv. Nipponbare</strain>
    </source>
</reference>
<feature type="region of interest" description="Disordered" evidence="1">
    <location>
        <begin position="1"/>
        <end position="26"/>
    </location>
</feature>
<proteinExistence type="predicted"/>
<evidence type="ECO:0000256" key="1">
    <source>
        <dbReference type="SAM" id="MobiDB-lite"/>
    </source>
</evidence>
<evidence type="ECO:0000313" key="3">
    <source>
        <dbReference type="Proteomes" id="UP000059680"/>
    </source>
</evidence>
<dbReference type="AlphaFoldDB" id="A0A0P0XPE0"/>
<reference evidence="2 3" key="2">
    <citation type="journal article" date="2013" name="Plant Cell Physiol.">
        <title>Rice Annotation Project Database (RAP-DB): an integrative and interactive database for rice genomics.</title>
        <authorList>
            <person name="Sakai H."/>
            <person name="Lee S.S."/>
            <person name="Tanaka T."/>
            <person name="Numa H."/>
            <person name="Kim J."/>
            <person name="Kawahara Y."/>
            <person name="Wakimoto H."/>
            <person name="Yang C.C."/>
            <person name="Iwamoto M."/>
            <person name="Abe T."/>
            <person name="Yamada Y."/>
            <person name="Muto A."/>
            <person name="Inokuchi H."/>
            <person name="Ikemura T."/>
            <person name="Matsumoto T."/>
            <person name="Sasaki T."/>
            <person name="Itoh T."/>
        </authorList>
    </citation>
    <scope>NUCLEOTIDE SEQUENCE [LARGE SCALE GENOMIC DNA]</scope>
    <source>
        <strain evidence="3">cv. Nipponbare</strain>
    </source>
</reference>
<name>A0A0P0XPE0_ORYSJ</name>
<feature type="region of interest" description="Disordered" evidence="1">
    <location>
        <begin position="41"/>
        <end position="60"/>
    </location>
</feature>
<keyword evidence="3" id="KW-1185">Reference proteome</keyword>
<feature type="compositionally biased region" description="Basic and acidic residues" evidence="1">
    <location>
        <begin position="1"/>
        <end position="23"/>
    </location>
</feature>
<reference evidence="3" key="1">
    <citation type="journal article" date="2005" name="Nature">
        <title>The map-based sequence of the rice genome.</title>
        <authorList>
            <consortium name="International rice genome sequencing project (IRGSP)"/>
            <person name="Matsumoto T."/>
            <person name="Wu J."/>
            <person name="Kanamori H."/>
            <person name="Katayose Y."/>
            <person name="Fujisawa M."/>
            <person name="Namiki N."/>
            <person name="Mizuno H."/>
            <person name="Yamamoto K."/>
            <person name="Antonio B.A."/>
            <person name="Baba T."/>
            <person name="Sakata K."/>
            <person name="Nagamura Y."/>
            <person name="Aoki H."/>
            <person name="Arikawa K."/>
            <person name="Arita K."/>
            <person name="Bito T."/>
            <person name="Chiden Y."/>
            <person name="Fujitsuka N."/>
            <person name="Fukunaka R."/>
            <person name="Hamada M."/>
            <person name="Harada C."/>
            <person name="Hayashi A."/>
            <person name="Hijishita S."/>
            <person name="Honda M."/>
            <person name="Hosokawa S."/>
            <person name="Ichikawa Y."/>
            <person name="Idonuma A."/>
            <person name="Iijima M."/>
            <person name="Ikeda M."/>
            <person name="Ikeno M."/>
            <person name="Ito K."/>
            <person name="Ito S."/>
            <person name="Ito T."/>
            <person name="Ito Y."/>
            <person name="Ito Y."/>
            <person name="Iwabuchi A."/>
            <person name="Kamiya K."/>
            <person name="Karasawa W."/>
            <person name="Kurita K."/>
            <person name="Katagiri S."/>
            <person name="Kikuta A."/>
            <person name="Kobayashi H."/>
            <person name="Kobayashi N."/>
            <person name="Machita K."/>
            <person name="Maehara T."/>
            <person name="Masukawa M."/>
            <person name="Mizubayashi T."/>
            <person name="Mukai Y."/>
            <person name="Nagasaki H."/>
            <person name="Nagata Y."/>
            <person name="Naito S."/>
            <person name="Nakashima M."/>
            <person name="Nakama Y."/>
            <person name="Nakamichi Y."/>
            <person name="Nakamura M."/>
            <person name="Meguro A."/>
            <person name="Negishi M."/>
            <person name="Ohta I."/>
            <person name="Ohta T."/>
            <person name="Okamoto M."/>
            <person name="Ono N."/>
            <person name="Saji S."/>
            <person name="Sakaguchi M."/>
            <person name="Sakai K."/>
            <person name="Shibata M."/>
            <person name="Shimokawa T."/>
            <person name="Song J."/>
            <person name="Takazaki Y."/>
            <person name="Terasawa K."/>
            <person name="Tsugane M."/>
            <person name="Tsuji K."/>
            <person name="Ueda S."/>
            <person name="Waki K."/>
            <person name="Yamagata H."/>
            <person name="Yamamoto M."/>
            <person name="Yamamoto S."/>
            <person name="Yamane H."/>
            <person name="Yoshiki S."/>
            <person name="Yoshihara R."/>
            <person name="Yukawa K."/>
            <person name="Zhong H."/>
            <person name="Yano M."/>
            <person name="Yuan Q."/>
            <person name="Ouyang S."/>
            <person name="Liu J."/>
            <person name="Jones K.M."/>
            <person name="Gansberger K."/>
            <person name="Moffat K."/>
            <person name="Hill J."/>
            <person name="Bera J."/>
            <person name="Fadrosh D."/>
            <person name="Jin S."/>
            <person name="Johri S."/>
            <person name="Kim M."/>
            <person name="Overton L."/>
            <person name="Reardon M."/>
            <person name="Tsitrin T."/>
            <person name="Vuong H."/>
            <person name="Weaver B."/>
            <person name="Ciecko A."/>
            <person name="Tallon L."/>
            <person name="Jackson J."/>
            <person name="Pai G."/>
            <person name="Aken S.V."/>
            <person name="Utterback T."/>
            <person name="Reidmuller S."/>
            <person name="Feldblyum T."/>
            <person name="Hsiao J."/>
            <person name="Zismann V."/>
            <person name="Iobst S."/>
            <person name="de Vazeille A.R."/>
            <person name="Buell C.R."/>
            <person name="Ying K."/>
            <person name="Li Y."/>
            <person name="Lu T."/>
            <person name="Huang Y."/>
            <person name="Zhao Q."/>
            <person name="Feng Q."/>
            <person name="Zhang L."/>
            <person name="Zhu J."/>
            <person name="Weng Q."/>
            <person name="Mu J."/>
            <person name="Lu Y."/>
            <person name="Fan D."/>
            <person name="Liu Y."/>
            <person name="Guan J."/>
            <person name="Zhang Y."/>
            <person name="Yu S."/>
            <person name="Liu X."/>
            <person name="Zhang Y."/>
            <person name="Hong G."/>
            <person name="Han B."/>
            <person name="Choisne N."/>
            <person name="Demange N."/>
            <person name="Orjeda G."/>
            <person name="Samain S."/>
            <person name="Cattolico L."/>
            <person name="Pelletier E."/>
            <person name="Couloux A."/>
            <person name="Segurens B."/>
            <person name="Wincker P."/>
            <person name="D'Hont A."/>
            <person name="Scarpelli C."/>
            <person name="Weissenbach J."/>
            <person name="Salanoubat M."/>
            <person name="Quetier F."/>
            <person name="Yu Y."/>
            <person name="Kim H.R."/>
            <person name="Rambo T."/>
            <person name="Currie J."/>
            <person name="Collura K."/>
            <person name="Luo M."/>
            <person name="Yang T."/>
            <person name="Ammiraju J.S.S."/>
            <person name="Engler F."/>
            <person name="Soderlund C."/>
            <person name="Wing R.A."/>
            <person name="Palmer L.E."/>
            <person name="de la Bastide M."/>
            <person name="Spiegel L."/>
            <person name="Nascimento L."/>
            <person name="Zutavern T."/>
            <person name="O'Shaughnessy A."/>
            <person name="Dike S."/>
            <person name="Dedhia N."/>
            <person name="Preston R."/>
            <person name="Balija V."/>
            <person name="McCombie W.R."/>
            <person name="Chow T."/>
            <person name="Chen H."/>
            <person name="Chung M."/>
            <person name="Chen C."/>
            <person name="Shaw J."/>
            <person name="Wu H."/>
            <person name="Hsiao K."/>
            <person name="Chao Y."/>
            <person name="Chu M."/>
            <person name="Cheng C."/>
            <person name="Hour A."/>
            <person name="Lee P."/>
            <person name="Lin S."/>
            <person name="Lin Y."/>
            <person name="Liou J."/>
            <person name="Liu S."/>
            <person name="Hsing Y."/>
            <person name="Raghuvanshi S."/>
            <person name="Mohanty A."/>
            <person name="Bharti A.K."/>
            <person name="Gaur A."/>
            <person name="Gupta V."/>
            <person name="Kumar D."/>
            <person name="Ravi V."/>
            <person name="Vij S."/>
            <person name="Kapur A."/>
            <person name="Khurana P."/>
            <person name="Khurana P."/>
            <person name="Khurana J.P."/>
            <person name="Tyagi A.K."/>
            <person name="Gaikwad K."/>
            <person name="Singh A."/>
            <person name="Dalal V."/>
            <person name="Srivastava S."/>
            <person name="Dixit A."/>
            <person name="Pal A.K."/>
            <person name="Ghazi I.A."/>
            <person name="Yadav M."/>
            <person name="Pandit A."/>
            <person name="Bhargava A."/>
            <person name="Sureshbabu K."/>
            <person name="Batra K."/>
            <person name="Sharma T.R."/>
            <person name="Mohapatra T."/>
            <person name="Singh N.K."/>
            <person name="Messing J."/>
            <person name="Nelson A.B."/>
            <person name="Fuks G."/>
            <person name="Kavchok S."/>
            <person name="Keizer G."/>
            <person name="Linton E."/>
            <person name="Llaca V."/>
            <person name="Song R."/>
            <person name="Tanyolac B."/>
            <person name="Young S."/>
            <person name="Ho-Il K."/>
            <person name="Hahn J.H."/>
            <person name="Sangsakoo G."/>
            <person name="Vanavichit A."/>
            <person name="de Mattos Luiz.A.T."/>
            <person name="Zimmer P.D."/>
            <person name="Malone G."/>
            <person name="Dellagostin O."/>
            <person name="de Oliveira A.C."/>
            <person name="Bevan M."/>
            <person name="Bancroft I."/>
            <person name="Minx P."/>
            <person name="Cordum H."/>
            <person name="Wilson R."/>
            <person name="Cheng Z."/>
            <person name="Jin W."/>
            <person name="Jiang J."/>
            <person name="Leong S.A."/>
            <person name="Iwama H."/>
            <person name="Gojobori T."/>
            <person name="Itoh T."/>
            <person name="Niimura Y."/>
            <person name="Fujii Y."/>
            <person name="Habara T."/>
            <person name="Sakai H."/>
            <person name="Sato Y."/>
            <person name="Wilson G."/>
            <person name="Kumar K."/>
            <person name="McCouch S."/>
            <person name="Juretic N."/>
            <person name="Hoen D."/>
            <person name="Wright S."/>
            <person name="Bruskiewich R."/>
            <person name="Bureau T."/>
            <person name="Miyao A."/>
            <person name="Hirochika H."/>
            <person name="Nishikawa T."/>
            <person name="Kadowaki K."/>
            <person name="Sugiura M."/>
            <person name="Burr B."/>
            <person name="Sasaki T."/>
        </authorList>
    </citation>
    <scope>NUCLEOTIDE SEQUENCE [LARGE SCALE GENOMIC DNA]</scope>
    <source>
        <strain evidence="3">cv. Nipponbare</strain>
    </source>
</reference>
<dbReference type="Proteomes" id="UP000059680">
    <property type="component" value="Chromosome 9"/>
</dbReference>
<sequence length="91" mass="10081">MPGSYRDEIPLSRRAEQRGEGGRLRRLSTRAKEEGLLSGRRTWPSATSFGETGSPCPDKLSSEEEVAACEDLRRVSGKRTCSVKGGRGRWQ</sequence>
<organism evidence="2 3">
    <name type="scientific">Oryza sativa subsp. japonica</name>
    <name type="common">Rice</name>
    <dbReference type="NCBI Taxonomy" id="39947"/>
    <lineage>
        <taxon>Eukaryota</taxon>
        <taxon>Viridiplantae</taxon>
        <taxon>Streptophyta</taxon>
        <taxon>Embryophyta</taxon>
        <taxon>Tracheophyta</taxon>
        <taxon>Spermatophyta</taxon>
        <taxon>Magnoliopsida</taxon>
        <taxon>Liliopsida</taxon>
        <taxon>Poales</taxon>
        <taxon>Poaceae</taxon>
        <taxon>BOP clade</taxon>
        <taxon>Oryzoideae</taxon>
        <taxon>Oryzeae</taxon>
        <taxon>Oryzinae</taxon>
        <taxon>Oryza</taxon>
        <taxon>Oryza sativa</taxon>
    </lineage>
</organism>
<dbReference type="InParanoid" id="A0A0P0XPE0"/>
<gene>
    <name evidence="2" type="ordered locus">Os09g0529201</name>
    <name evidence="2" type="ORF">OSNPB_090529201</name>
</gene>